<comment type="subcellular location">
    <subcellularLocation>
        <location evidence="1">Mitochondrion</location>
    </subcellularLocation>
</comment>
<comment type="function">
    <text evidence="10">DNA-dependent RNA polymerase catalyzes the transcription of DNA into RNA using the four ribonucleoside triphosphates as substrates.</text>
</comment>
<protein>
    <recommendedName>
        <fullName evidence="10">DNA-directed RNA polymerase</fullName>
        <ecNumber evidence="10">2.7.7.6</ecNumber>
    </recommendedName>
</protein>
<evidence type="ECO:0000256" key="9">
    <source>
        <dbReference type="ARBA" id="ARBA00048552"/>
    </source>
</evidence>
<dbReference type="GO" id="GO:0034245">
    <property type="term" value="C:mitochondrial DNA-directed RNA polymerase complex"/>
    <property type="evidence" value="ECO:0007669"/>
    <property type="project" value="EnsemblFungi"/>
</dbReference>
<gene>
    <name evidence="13" type="primary">RPO41</name>
    <name evidence="13" type="ORF">AWJ20_1928</name>
</gene>
<dbReference type="Gene3D" id="1.10.287.260">
    <property type="match status" value="1"/>
</dbReference>
<dbReference type="PROSITE" id="PS00489">
    <property type="entry name" value="RNA_POL_PHAGE_2"/>
    <property type="match status" value="1"/>
</dbReference>
<comment type="similarity">
    <text evidence="2 10">Belongs to the phage and mitochondrial RNA polymerase family.</text>
</comment>
<evidence type="ECO:0000259" key="12">
    <source>
        <dbReference type="SMART" id="SM01311"/>
    </source>
</evidence>
<comment type="catalytic activity">
    <reaction evidence="9 10">
        <text>RNA(n) + a ribonucleoside 5'-triphosphate = RNA(n+1) + diphosphate</text>
        <dbReference type="Rhea" id="RHEA:21248"/>
        <dbReference type="Rhea" id="RHEA-COMP:14527"/>
        <dbReference type="Rhea" id="RHEA-COMP:17342"/>
        <dbReference type="ChEBI" id="CHEBI:33019"/>
        <dbReference type="ChEBI" id="CHEBI:61557"/>
        <dbReference type="ChEBI" id="CHEBI:140395"/>
        <dbReference type="EC" id="2.7.7.6"/>
    </reaction>
</comment>
<evidence type="ECO:0000256" key="4">
    <source>
        <dbReference type="ARBA" id="ARBA00022679"/>
    </source>
</evidence>
<proteinExistence type="inferred from homology"/>
<evidence type="ECO:0000256" key="1">
    <source>
        <dbReference type="ARBA" id="ARBA00004173"/>
    </source>
</evidence>
<evidence type="ECO:0000256" key="8">
    <source>
        <dbReference type="ARBA" id="ARBA00023163"/>
    </source>
</evidence>
<name>A0A167E4J0_9ASCO</name>
<dbReference type="InterPro" id="IPR046950">
    <property type="entry name" value="DNA-dir_Rpol_C_phage-type"/>
</dbReference>
<dbReference type="InterPro" id="IPR037159">
    <property type="entry name" value="RNA_POL_N_sf"/>
</dbReference>
<reference evidence="13 14" key="1">
    <citation type="submission" date="2016-02" db="EMBL/GenBank/DDBJ databases">
        <title>Complete genome sequence and transcriptome regulation of the pentose utilising yeast Sugiyamaella lignohabitans.</title>
        <authorList>
            <person name="Bellasio M."/>
            <person name="Peymann A."/>
            <person name="Valli M."/>
            <person name="Sipitzky M."/>
            <person name="Graf A."/>
            <person name="Sauer M."/>
            <person name="Marx H."/>
            <person name="Mattanovich D."/>
        </authorList>
    </citation>
    <scope>NUCLEOTIDE SEQUENCE [LARGE SCALE GENOMIC DNA]</scope>
    <source>
        <strain evidence="13 14">CBS 10342</strain>
    </source>
</reference>
<dbReference type="KEGG" id="slb:AWJ20_1928"/>
<dbReference type="Pfam" id="PF00940">
    <property type="entry name" value="RNA_pol"/>
    <property type="match status" value="1"/>
</dbReference>
<evidence type="ECO:0000313" key="13">
    <source>
        <dbReference type="EMBL" id="ANB13629.1"/>
    </source>
</evidence>
<keyword evidence="3 10" id="KW-0240">DNA-directed RNA polymerase</keyword>
<dbReference type="FunFam" id="1.10.1320.10:FF:000005">
    <property type="entry name" value="DNA-directed RNA polymerase"/>
    <property type="match status" value="1"/>
</dbReference>
<keyword evidence="5 10" id="KW-0548">Nucleotidyltransferase</keyword>
<dbReference type="OrthoDB" id="276422at2759"/>
<dbReference type="AlphaFoldDB" id="A0A167E4J0"/>
<dbReference type="Pfam" id="PF14700">
    <property type="entry name" value="RPOL_N"/>
    <property type="match status" value="1"/>
</dbReference>
<dbReference type="GO" id="GO:0001018">
    <property type="term" value="F:mitochondrial promoter sequence-specific DNA binding"/>
    <property type="evidence" value="ECO:0007669"/>
    <property type="project" value="TreeGrafter"/>
</dbReference>
<dbReference type="SMART" id="SM01311">
    <property type="entry name" value="RPOL_N"/>
    <property type="match status" value="1"/>
</dbReference>
<dbReference type="PROSITE" id="PS00900">
    <property type="entry name" value="RNA_POL_PHAGE_1"/>
    <property type="match status" value="1"/>
</dbReference>
<feature type="region of interest" description="Disordered" evidence="11">
    <location>
        <begin position="1"/>
        <end position="49"/>
    </location>
</feature>
<dbReference type="FunFam" id="1.10.150.20:FF:000041">
    <property type="entry name" value="DNA-directed RNA polymerase"/>
    <property type="match status" value="1"/>
</dbReference>
<accession>A0A167E4J0</accession>
<dbReference type="Gene3D" id="1.10.287.280">
    <property type="match status" value="1"/>
</dbReference>
<dbReference type="GO" id="GO:0003899">
    <property type="term" value="F:DNA-directed RNA polymerase activity"/>
    <property type="evidence" value="ECO:0007669"/>
    <property type="project" value="UniProtKB-EC"/>
</dbReference>
<dbReference type="PANTHER" id="PTHR10102">
    <property type="entry name" value="DNA-DIRECTED RNA POLYMERASE, MITOCHONDRIAL"/>
    <property type="match status" value="1"/>
</dbReference>
<dbReference type="InterPro" id="IPR024075">
    <property type="entry name" value="DNA-dir_RNA_pol_helix_hairp_sf"/>
</dbReference>
<dbReference type="EC" id="2.7.7.6" evidence="10"/>
<evidence type="ECO:0000256" key="7">
    <source>
        <dbReference type="ARBA" id="ARBA00023128"/>
    </source>
</evidence>
<evidence type="ECO:0000256" key="5">
    <source>
        <dbReference type="ARBA" id="ARBA00022695"/>
    </source>
</evidence>
<evidence type="ECO:0000256" key="6">
    <source>
        <dbReference type="ARBA" id="ARBA00022946"/>
    </source>
</evidence>
<dbReference type="InterPro" id="IPR029262">
    <property type="entry name" value="RPOL_N"/>
</dbReference>
<keyword evidence="8 10" id="KW-0804">Transcription</keyword>
<dbReference type="Gene3D" id="1.10.150.20">
    <property type="entry name" value="5' to 3' exonuclease, C-terminal subdomain"/>
    <property type="match status" value="1"/>
</dbReference>
<dbReference type="Proteomes" id="UP000189580">
    <property type="component" value="Chromosome a"/>
</dbReference>
<dbReference type="GeneID" id="30033783"/>
<sequence>MSLESKGEADEQNVKDVFTANITPSDATSSTATSSGSTTGAKDTAEASSNANGIDLTELIPAIEKKGVSTLLPTETLGLKTIRHTLTGLLEGSEEDLSPLLQDKNVESGNYVDFLELSDKIPEDKKHEFDELLEKYNEARQQSVESRGFEGAREKWKKLFEKRVAIQNKAKTGGQQTVTFKALDTLLWEWNKDMLPLIKAEFDRIQKVLKYSTLSQIPADIKKENSASSQNVSYADRFEYGPYLTLVKPENLGPITMLELLKLNSTGGVQEGMRTARAVLAVGKTVEMEYRMQVAKQREKEALKGVDHNQSALASVRTAVKNSDLGTVQTSWPLHIRAKIGSLLISLLLQVAKVAVYGKDPITGEKVSGKAPAFYHSYQYHNGSRVGVLKVHKSVAKHLSGEAMATAIQPQLLPMLVKPRPWTAWNKGGYLYSSAKVMRSRDSPEQVAYLKAASDRGTLDQVYEGLNVLGNTAWTINKDIFEVILKVWNTGEEFLEIPRRVEIQPELPPAPPRDADPSVRRDWLRQCRLIVNENQALYSQRCDTNYKLEIARAFLGERFYLPHNLDFRGRAYPLSPHLNHLGNDLSRGLLKFWEARELGEHGLNWLKVHCANVFGHNKFSFEDRIAFADENMEKILDSANSPMEGQKWWQEAESPWQALATCIEIRNAMNLEDPSKYKCRLPVHMDGSCNGLQHYAALGGDVEGAAEVNLVPSSKPQDVYSRVLEIVRVRVEEDATKGHKEAKMAVDKLSRKLIKQTVMTHVYGVTFVGARQQISNRLSDAGLEQEHLYSTAGYLAKTVLGAVRSLFEGAHLIQDWLGDNATRISRSVRLDMGSMATKSSKNGNRPEFMSSVIWTTPLGLPIVQPYRQDTKKQVITSLQSVFITDPYALRGVNGRKQRTAFPPNFIHSLDASHMLMSAIGCGREGISFAAVHDSYWTHPGDIDKMNRILRDCFIELHQVDLVDKLRIEFEQRYTGLLQYAEIPKDCDIAQKIIRAQAKYSIEKYGTEKKLTVADQIEMENKRLEALEAGLEDIETPVSIIESLSEQELDTLLNQIPKKVKRKRQVKNANFRSTEHVGTGADNFEQLEKQAQEAEVEEADENIDSLTTGRSSTLMGILVPLRITKVPAKGDFDVHQLRDSKYFFS</sequence>
<organism evidence="13 14">
    <name type="scientific">Sugiyamaella lignohabitans</name>
    <dbReference type="NCBI Taxonomy" id="796027"/>
    <lineage>
        <taxon>Eukaryota</taxon>
        <taxon>Fungi</taxon>
        <taxon>Dikarya</taxon>
        <taxon>Ascomycota</taxon>
        <taxon>Saccharomycotina</taxon>
        <taxon>Dipodascomycetes</taxon>
        <taxon>Dipodascales</taxon>
        <taxon>Trichomonascaceae</taxon>
        <taxon>Sugiyamaella</taxon>
    </lineage>
</organism>
<feature type="compositionally biased region" description="Low complexity" evidence="11">
    <location>
        <begin position="25"/>
        <end position="42"/>
    </location>
</feature>
<dbReference type="EMBL" id="CP014501">
    <property type="protein sequence ID" value="ANB13629.1"/>
    <property type="molecule type" value="Genomic_DNA"/>
</dbReference>
<keyword evidence="4 10" id="KW-0808">Transferase</keyword>
<evidence type="ECO:0000256" key="10">
    <source>
        <dbReference type="RuleBase" id="RU003805"/>
    </source>
</evidence>
<dbReference type="GO" id="GO:0006391">
    <property type="term" value="P:transcription initiation at mitochondrial promoter"/>
    <property type="evidence" value="ECO:0007669"/>
    <property type="project" value="EnsemblFungi"/>
</dbReference>
<dbReference type="PANTHER" id="PTHR10102:SF0">
    <property type="entry name" value="DNA-DIRECTED RNA POLYMERASE, MITOCHONDRIAL"/>
    <property type="match status" value="1"/>
</dbReference>
<keyword evidence="7" id="KW-0496">Mitochondrion</keyword>
<dbReference type="FunFam" id="1.10.287.280:FF:000001">
    <property type="entry name" value="DNA-directed RNA polymerase"/>
    <property type="match status" value="1"/>
</dbReference>
<keyword evidence="14" id="KW-1185">Reference proteome</keyword>
<keyword evidence="6" id="KW-0809">Transit peptide</keyword>
<dbReference type="InterPro" id="IPR043502">
    <property type="entry name" value="DNA/RNA_pol_sf"/>
</dbReference>
<evidence type="ECO:0000256" key="2">
    <source>
        <dbReference type="ARBA" id="ARBA00009493"/>
    </source>
</evidence>
<feature type="domain" description="DNA-directed RNA polymerase N-terminal" evidence="12">
    <location>
        <begin position="139"/>
        <end position="471"/>
    </location>
</feature>
<dbReference type="SUPFAM" id="SSF56672">
    <property type="entry name" value="DNA/RNA polymerases"/>
    <property type="match status" value="1"/>
</dbReference>
<dbReference type="RefSeq" id="XP_018736106.1">
    <property type="nucleotide sequence ID" value="XM_018878843.1"/>
</dbReference>
<dbReference type="InterPro" id="IPR002092">
    <property type="entry name" value="DNA-dir_Rpol_phage-type"/>
</dbReference>
<evidence type="ECO:0000256" key="11">
    <source>
        <dbReference type="SAM" id="MobiDB-lite"/>
    </source>
</evidence>
<feature type="compositionally biased region" description="Basic and acidic residues" evidence="11">
    <location>
        <begin position="1"/>
        <end position="14"/>
    </location>
</feature>
<dbReference type="Gene3D" id="1.10.1320.10">
    <property type="entry name" value="DNA-directed RNA polymerase, N-terminal domain"/>
    <property type="match status" value="1"/>
</dbReference>
<evidence type="ECO:0000313" key="14">
    <source>
        <dbReference type="Proteomes" id="UP000189580"/>
    </source>
</evidence>
<evidence type="ECO:0000256" key="3">
    <source>
        <dbReference type="ARBA" id="ARBA00022478"/>
    </source>
</evidence>